<name>A0A1I7VCV1_LOALO</name>
<sequence>MTLWTPETAGNPPNCLHATAKTFELRGRKTLSGAKKIRAHDVRILSSVNIRPQHFDIRSEGKQWKRKEDKDYEESVEKPRPSIFEASSHLAGFLLHLKNKFEKWTISSLRLNCSETE</sequence>
<accession>A0A1I7VCV1</accession>
<evidence type="ECO:0000313" key="1">
    <source>
        <dbReference type="Proteomes" id="UP000095285"/>
    </source>
</evidence>
<reference evidence="2" key="2">
    <citation type="submission" date="2016-11" db="UniProtKB">
        <authorList>
            <consortium name="WormBaseParasite"/>
        </authorList>
    </citation>
    <scope>IDENTIFICATION</scope>
</reference>
<proteinExistence type="predicted"/>
<evidence type="ECO:0000313" key="2">
    <source>
        <dbReference type="WBParaSite" id="EN70_12396"/>
    </source>
</evidence>
<organism evidence="1 2">
    <name type="scientific">Loa loa</name>
    <name type="common">Eye worm</name>
    <name type="synonym">Filaria loa</name>
    <dbReference type="NCBI Taxonomy" id="7209"/>
    <lineage>
        <taxon>Eukaryota</taxon>
        <taxon>Metazoa</taxon>
        <taxon>Ecdysozoa</taxon>
        <taxon>Nematoda</taxon>
        <taxon>Chromadorea</taxon>
        <taxon>Rhabditida</taxon>
        <taxon>Spirurina</taxon>
        <taxon>Spiruromorpha</taxon>
        <taxon>Filarioidea</taxon>
        <taxon>Onchocercidae</taxon>
        <taxon>Loa</taxon>
    </lineage>
</organism>
<dbReference type="Proteomes" id="UP000095285">
    <property type="component" value="Unassembled WGS sequence"/>
</dbReference>
<dbReference type="AlphaFoldDB" id="A0A1I7VCV1"/>
<keyword evidence="1" id="KW-1185">Reference proteome</keyword>
<dbReference type="WBParaSite" id="EN70_12396">
    <property type="protein sequence ID" value="EN70_12396"/>
    <property type="gene ID" value="EN70_12396"/>
</dbReference>
<protein>
    <submittedName>
        <fullName evidence="2">FHA domain-containing protein</fullName>
    </submittedName>
</protein>
<reference evidence="1" key="1">
    <citation type="submission" date="2012-04" db="EMBL/GenBank/DDBJ databases">
        <title>The Genome Sequence of Loa loa.</title>
        <authorList>
            <consortium name="The Broad Institute Genome Sequencing Platform"/>
            <consortium name="Broad Institute Genome Sequencing Center for Infectious Disease"/>
            <person name="Nutman T.B."/>
            <person name="Fink D.L."/>
            <person name="Russ C."/>
            <person name="Young S."/>
            <person name="Zeng Q."/>
            <person name="Gargeya S."/>
            <person name="Alvarado L."/>
            <person name="Berlin A."/>
            <person name="Chapman S.B."/>
            <person name="Chen Z."/>
            <person name="Freedman E."/>
            <person name="Gellesch M."/>
            <person name="Goldberg J."/>
            <person name="Griggs A."/>
            <person name="Gujja S."/>
            <person name="Heilman E.R."/>
            <person name="Heiman D."/>
            <person name="Howarth C."/>
            <person name="Mehta T."/>
            <person name="Neiman D."/>
            <person name="Pearson M."/>
            <person name="Roberts A."/>
            <person name="Saif S."/>
            <person name="Shea T."/>
            <person name="Shenoy N."/>
            <person name="Sisk P."/>
            <person name="Stolte C."/>
            <person name="Sykes S."/>
            <person name="White J."/>
            <person name="Yandava C."/>
            <person name="Haas B."/>
            <person name="Henn M.R."/>
            <person name="Nusbaum C."/>
            <person name="Birren B."/>
        </authorList>
    </citation>
    <scope>NUCLEOTIDE SEQUENCE [LARGE SCALE GENOMIC DNA]</scope>
</reference>